<feature type="non-terminal residue" evidence="1">
    <location>
        <position position="98"/>
    </location>
</feature>
<evidence type="ECO:0000313" key="2">
    <source>
        <dbReference type="Proteomes" id="UP001278571"/>
    </source>
</evidence>
<accession>A0ABU4K979</accession>
<dbReference type="Proteomes" id="UP001278571">
    <property type="component" value="Unassembled WGS sequence"/>
</dbReference>
<evidence type="ECO:0008006" key="3">
    <source>
        <dbReference type="Google" id="ProtNLM"/>
    </source>
</evidence>
<gene>
    <name evidence="1" type="ORF">R2363_19285</name>
</gene>
<dbReference type="EMBL" id="JAWJZF010000391">
    <property type="protein sequence ID" value="MDX2294311.1"/>
    <property type="molecule type" value="Genomic_DNA"/>
</dbReference>
<proteinExistence type="predicted"/>
<organism evidence="1 2">
    <name type="scientific">Streptomyces roseolus</name>
    <dbReference type="NCBI Taxonomy" id="67358"/>
    <lineage>
        <taxon>Bacteria</taxon>
        <taxon>Bacillati</taxon>
        <taxon>Actinomycetota</taxon>
        <taxon>Actinomycetes</taxon>
        <taxon>Kitasatosporales</taxon>
        <taxon>Streptomycetaceae</taxon>
        <taxon>Streptomyces</taxon>
    </lineage>
</organism>
<comment type="caution">
    <text evidence="1">The sequence shown here is derived from an EMBL/GenBank/DDBJ whole genome shotgun (WGS) entry which is preliminary data.</text>
</comment>
<keyword evidence="2" id="KW-1185">Reference proteome</keyword>
<evidence type="ECO:0000313" key="1">
    <source>
        <dbReference type="EMBL" id="MDX2294311.1"/>
    </source>
</evidence>
<sequence length="98" mass="10249">MSGLERIREEEFSAYLDGELPAARAALVARAVEDDAALAARLAAFVEDRDRLIRLTAPLASRKLPAAWLDRIAAETGAPVAATPAAETVAPPTAPKAA</sequence>
<reference evidence="1 2" key="1">
    <citation type="submission" date="2023-10" db="EMBL/GenBank/DDBJ databases">
        <authorList>
            <person name="Wang X.X."/>
        </authorList>
    </citation>
    <scope>NUCLEOTIDE SEQUENCE [LARGE SCALE GENOMIC DNA]</scope>
    <source>
        <strain evidence="1 2">NBRC 12816</strain>
    </source>
</reference>
<protein>
    <recommendedName>
        <fullName evidence="3">Anti-sigma factor</fullName>
    </recommendedName>
</protein>
<name>A0ABU4K979_9ACTN</name>